<evidence type="ECO:0000256" key="1">
    <source>
        <dbReference type="ARBA" id="ARBA00005817"/>
    </source>
</evidence>
<feature type="binding site" evidence="4">
    <location>
        <position position="303"/>
    </location>
    <ligand>
        <name>FAD</name>
        <dbReference type="ChEBI" id="CHEBI:57692"/>
    </ligand>
</feature>
<dbReference type="SMART" id="SM00893">
    <property type="entry name" value="ETF"/>
    <property type="match status" value="1"/>
</dbReference>
<keyword evidence="8" id="KW-1185">Reference proteome</keyword>
<dbReference type="InterPro" id="IPR029035">
    <property type="entry name" value="DHS-like_NAD/FAD-binding_dom"/>
</dbReference>
<evidence type="ECO:0000256" key="3">
    <source>
        <dbReference type="ARBA" id="ARBA00022827"/>
    </source>
</evidence>
<sequence length="349" mass="37981">MDIKKDLSSYKNVWVIAEQRQGKITPVVIELLGEGRKIANDIGVELCAILLGHNVDHLADELIQFGADKVYYVNNPLLEKYTTDGYSKVIVDAINNIKPEIVLIGATHIGRDLAPRIASNLDTGLTADCTKLEVDPEDKKLKQTRPAFGGNIMATIICPNNRPQMSTVRPGVMEKAVRDKNRKGEIIKLETNLSKNDIRTEVIEIVKSKKELVSLTDAKFIVSGGLGLGNPEGFKLLKQLADKLGGVVGASRAAVDAGWIDSSHQVGQTGTTVKPTVYIACGISGAIQHLAGMQESDIIIAINKNESAPIFEVADYGIVGDLYDVVPKLLELLDDDNRINELFEESKIV</sequence>
<comment type="cofactor">
    <cofactor evidence="4">
        <name>FAD</name>
        <dbReference type="ChEBI" id="CHEBI:57692"/>
    </cofactor>
    <text evidence="4">Binds 1 FAD per dimer.</text>
</comment>
<dbReference type="STRING" id="1962263.BS637_02470"/>
<keyword evidence="2" id="KW-0285">Flavoprotein</keyword>
<reference evidence="7 9" key="1">
    <citation type="submission" date="2016-12" db="EMBL/GenBank/DDBJ databases">
        <title>Clostridium tepidum sp. nov., a close relative of Clostridium sporogenes and Clostridium botulinum Group I.</title>
        <authorList>
            <person name="Dobritsa A.P."/>
            <person name="Kutumbaka K.K."/>
            <person name="Werner K."/>
            <person name="Wiedmann M."/>
            <person name="Asmus A."/>
            <person name="Samadpour M."/>
        </authorList>
    </citation>
    <scope>NUCLEOTIDE SEQUENCE [LARGE SCALE GENOMIC DNA]</scope>
    <source>
        <strain evidence="7 9">IEH 97212</strain>
    </source>
</reference>
<dbReference type="InterPro" id="IPR014729">
    <property type="entry name" value="Rossmann-like_a/b/a_fold"/>
</dbReference>
<dbReference type="PANTHER" id="PTHR43153:SF1">
    <property type="entry name" value="ELECTRON TRANSFER FLAVOPROTEIN SUBUNIT ALPHA, MITOCHONDRIAL"/>
    <property type="match status" value="1"/>
</dbReference>
<dbReference type="EMBL" id="MRAD01000002">
    <property type="protein sequence ID" value="OOO63277.1"/>
    <property type="molecule type" value="Genomic_DNA"/>
</dbReference>
<dbReference type="SUPFAM" id="SSF52467">
    <property type="entry name" value="DHS-like NAD/FAD-binding domain"/>
    <property type="match status" value="1"/>
</dbReference>
<dbReference type="OrthoDB" id="9770286at2"/>
<evidence type="ECO:0000313" key="8">
    <source>
        <dbReference type="Proteomes" id="UP000190206"/>
    </source>
</evidence>
<dbReference type="InterPro" id="IPR033947">
    <property type="entry name" value="ETF_alpha_N"/>
</dbReference>
<dbReference type="Gene3D" id="3.40.50.620">
    <property type="entry name" value="HUPs"/>
    <property type="match status" value="1"/>
</dbReference>
<dbReference type="Proteomes" id="UP000190206">
    <property type="component" value="Unassembled WGS sequence"/>
</dbReference>
<keyword evidence="3 4" id="KW-0274">FAD</keyword>
<evidence type="ECO:0000313" key="9">
    <source>
        <dbReference type="Proteomes" id="UP000190256"/>
    </source>
</evidence>
<evidence type="ECO:0000313" key="7">
    <source>
        <dbReference type="EMBL" id="OOO68572.1"/>
    </source>
</evidence>
<feature type="binding site" evidence="4">
    <location>
        <begin position="282"/>
        <end position="289"/>
    </location>
    <ligand>
        <name>FAD</name>
        <dbReference type="ChEBI" id="CHEBI:57692"/>
    </ligand>
</feature>
<organism evidence="7 9">
    <name type="scientific">Clostridium tepidum</name>
    <dbReference type="NCBI Taxonomy" id="1962263"/>
    <lineage>
        <taxon>Bacteria</taxon>
        <taxon>Bacillati</taxon>
        <taxon>Bacillota</taxon>
        <taxon>Clostridia</taxon>
        <taxon>Eubacteriales</taxon>
        <taxon>Clostridiaceae</taxon>
        <taxon>Clostridium</taxon>
    </lineage>
</organism>
<dbReference type="EMBL" id="MRAE01000007">
    <property type="protein sequence ID" value="OOO68572.1"/>
    <property type="molecule type" value="Genomic_DNA"/>
</dbReference>
<dbReference type="GO" id="GO:0050660">
    <property type="term" value="F:flavin adenine dinucleotide binding"/>
    <property type="evidence" value="ECO:0007669"/>
    <property type="project" value="InterPro"/>
</dbReference>
<dbReference type="Gene3D" id="3.40.50.1220">
    <property type="entry name" value="TPP-binding domain"/>
    <property type="match status" value="1"/>
</dbReference>
<evidence type="ECO:0000313" key="6">
    <source>
        <dbReference type="EMBL" id="OOO63277.1"/>
    </source>
</evidence>
<evidence type="ECO:0000259" key="5">
    <source>
        <dbReference type="SMART" id="SM00893"/>
    </source>
</evidence>
<dbReference type="RefSeq" id="WP_078022920.1">
    <property type="nucleotide sequence ID" value="NZ_JADPGM010000001.1"/>
</dbReference>
<proteinExistence type="inferred from homology"/>
<evidence type="ECO:0000256" key="4">
    <source>
        <dbReference type="PIRSR" id="PIRSR000089-1"/>
    </source>
</evidence>
<dbReference type="Proteomes" id="UP000190256">
    <property type="component" value="Unassembled WGS sequence"/>
</dbReference>
<feature type="domain" description="Electron transfer flavoprotein alpha/beta-subunit N-terminal" evidence="5">
    <location>
        <begin position="13"/>
        <end position="202"/>
    </location>
</feature>
<name>A0A1S9IE89_9CLOT</name>
<protein>
    <submittedName>
        <fullName evidence="7">Electron transfer flavoprotein subunit alpha</fullName>
    </submittedName>
</protein>
<reference evidence="6 8" key="2">
    <citation type="submission" date="2016-12" db="EMBL/GenBank/DDBJ databases">
        <title>Clostridium tepidum sp. nov., a close relative of Clostridium sporogenes and Clostridium botulinum Group I.</title>
        <authorList>
            <person name="Dobritsa A.P."/>
            <person name="Kutumbaka K."/>
            <person name="Werner K."/>
            <person name="Samadpour M."/>
        </authorList>
    </citation>
    <scope>NUCLEOTIDE SEQUENCE [LARGE SCALE GENOMIC DNA]</scope>
    <source>
        <strain evidence="6 8">PE</strain>
    </source>
</reference>
<dbReference type="GO" id="GO:0033539">
    <property type="term" value="P:fatty acid beta-oxidation using acyl-CoA dehydrogenase"/>
    <property type="evidence" value="ECO:0007669"/>
    <property type="project" value="TreeGrafter"/>
</dbReference>
<dbReference type="AlphaFoldDB" id="A0A1S9IE89"/>
<gene>
    <name evidence="6" type="ORF">BS637_02470</name>
    <name evidence="7" type="ORF">BS638_04535</name>
</gene>
<dbReference type="SUPFAM" id="SSF52402">
    <property type="entry name" value="Adenine nucleotide alpha hydrolases-like"/>
    <property type="match status" value="1"/>
</dbReference>
<feature type="binding site" evidence="4">
    <location>
        <begin position="251"/>
        <end position="252"/>
    </location>
    <ligand>
        <name>FAD</name>
        <dbReference type="ChEBI" id="CHEBI:57692"/>
    </ligand>
</feature>
<comment type="caution">
    <text evidence="7">The sequence shown here is derived from an EMBL/GenBank/DDBJ whole genome shotgun (WGS) entry which is preliminary data.</text>
</comment>
<dbReference type="FunFam" id="3.40.50.1220:FF:000001">
    <property type="entry name" value="Electron transfer flavoprotein, alpha subunit"/>
    <property type="match status" value="1"/>
</dbReference>
<dbReference type="Pfam" id="PF01012">
    <property type="entry name" value="ETF"/>
    <property type="match status" value="1"/>
</dbReference>
<feature type="binding site" evidence="4">
    <location>
        <begin position="265"/>
        <end position="269"/>
    </location>
    <ligand>
        <name>FAD</name>
        <dbReference type="ChEBI" id="CHEBI:57692"/>
    </ligand>
</feature>
<evidence type="ECO:0000256" key="2">
    <source>
        <dbReference type="ARBA" id="ARBA00022630"/>
    </source>
</evidence>
<comment type="similarity">
    <text evidence="1">Belongs to the ETF alpha-subunit/FixB family.</text>
</comment>
<dbReference type="PANTHER" id="PTHR43153">
    <property type="entry name" value="ELECTRON TRANSFER FLAVOPROTEIN ALPHA"/>
    <property type="match status" value="1"/>
</dbReference>
<dbReference type="PIRSF" id="PIRSF000089">
    <property type="entry name" value="Electra_flavoP_a"/>
    <property type="match status" value="1"/>
</dbReference>
<dbReference type="CDD" id="cd01715">
    <property type="entry name" value="ETF_alpha"/>
    <property type="match status" value="1"/>
</dbReference>
<dbReference type="InterPro" id="IPR014730">
    <property type="entry name" value="ETF_a/b_N"/>
</dbReference>
<accession>A0A1S9IE89</accession>
<dbReference type="GO" id="GO:0009055">
    <property type="term" value="F:electron transfer activity"/>
    <property type="evidence" value="ECO:0007669"/>
    <property type="project" value="InterPro"/>
</dbReference>
<dbReference type="InterPro" id="IPR001308">
    <property type="entry name" value="ETF_a/FixB"/>
</dbReference>
<dbReference type="InterPro" id="IPR014731">
    <property type="entry name" value="ETF_asu_C"/>
</dbReference>
<dbReference type="Pfam" id="PF00766">
    <property type="entry name" value="ETF_alpha"/>
    <property type="match status" value="1"/>
</dbReference>